<evidence type="ECO:0000256" key="2">
    <source>
        <dbReference type="ARBA" id="ARBA00022490"/>
    </source>
</evidence>
<dbReference type="InterPro" id="IPR007492">
    <property type="entry name" value="LytTR_DNA-bd_dom"/>
</dbReference>
<dbReference type="PANTHER" id="PTHR46630:SF1">
    <property type="entry name" value="TETRATRICOPEPTIDE REPEAT PROTEIN 29"/>
    <property type="match status" value="1"/>
</dbReference>
<accession>A0A6P0UIG1</accession>
<proteinExistence type="inferred from homology"/>
<evidence type="ECO:0000313" key="9">
    <source>
        <dbReference type="Proteomes" id="UP000468581"/>
    </source>
</evidence>
<dbReference type="GO" id="GO:0003677">
    <property type="term" value="F:DNA binding"/>
    <property type="evidence" value="ECO:0007669"/>
    <property type="project" value="InterPro"/>
</dbReference>
<keyword evidence="9" id="KW-1185">Reference proteome</keyword>
<name>A0A6P0UIG1_9FLAO</name>
<sequence length="540" mass="63113">MRKLFRTNYIKWVLFFFLPLNCLSQTGEVDSLKRELSNSNTDLEKIQLQLKIAELLNSYHNKEAYDYAQAAYELSVKNDLPEQKHYALIELAGYEESFGNVEDAKAKYLEVIAYAESKDTKKLLFTAYLEYAIFNSFKNQDETSIDYFLKSLEIAATPNEKFKALNGITNLYMSRRTFDKSCEYAAQAYEIALELKDLGKQTNILSILGRCTMFQRDYKGAEEYLKKTISLSQKSDMKKIRGYSYLDLGQIYWNVKRDTLQAISYFEKGYEIAGSLGDVRLRQGAEMILGNAYLKNKREKEGLALLESSFFEAERKKEYDYAIQPAQRIAAYYEKIESSDSALVWHKRLGLIKDTLNAIKKQKEFKEIETKFEVSEKEKKIDDLESEKTTLQGYLQKGLPVLIGLLLLSFVLFYLFRKNRKKTHRLENLQKETVQQIEELKNIVTKDHILLKDKTKIYIEDLIHIKSDDHYLNIFTSDGKNHFVRGKLSQISEELPPNFIRCHRSYIVNRNFIKQINAESLVLINKIIIPLSRSYKDKFR</sequence>
<protein>
    <recommendedName>
        <fullName evidence="7">HTH LytTR-type domain-containing protein</fullName>
    </recommendedName>
</protein>
<dbReference type="Gene3D" id="2.40.50.1020">
    <property type="entry name" value="LytTr DNA-binding domain"/>
    <property type="match status" value="1"/>
</dbReference>
<comment type="caution">
    <text evidence="8">The sequence shown here is derived from an EMBL/GenBank/DDBJ whole genome shotgun (WGS) entry which is preliminary data.</text>
</comment>
<keyword evidence="2" id="KW-0963">Cytoplasm</keyword>
<gene>
    <name evidence="8" type="ORF">GWK08_06520</name>
</gene>
<evidence type="ECO:0000256" key="4">
    <source>
        <dbReference type="ARBA" id="ARBA00022803"/>
    </source>
</evidence>
<evidence type="ECO:0000313" key="8">
    <source>
        <dbReference type="EMBL" id="NER13085.1"/>
    </source>
</evidence>
<dbReference type="Gene3D" id="1.25.40.10">
    <property type="entry name" value="Tetratricopeptide repeat domain"/>
    <property type="match status" value="2"/>
</dbReference>
<keyword evidence="3" id="KW-0677">Repeat</keyword>
<dbReference type="RefSeq" id="WP_163606088.1">
    <property type="nucleotide sequence ID" value="NZ_JAABOO010000001.1"/>
</dbReference>
<dbReference type="InterPro" id="IPR011990">
    <property type="entry name" value="TPR-like_helical_dom_sf"/>
</dbReference>
<dbReference type="InterPro" id="IPR051476">
    <property type="entry name" value="Bac_ResReg_Asp_Phosphatase"/>
</dbReference>
<keyword evidence="6" id="KW-0812">Transmembrane</keyword>
<comment type="subcellular location">
    <subcellularLocation>
        <location evidence="1">Cytoplasm</location>
    </subcellularLocation>
</comment>
<dbReference type="SMART" id="SM00850">
    <property type="entry name" value="LytTR"/>
    <property type="match status" value="1"/>
</dbReference>
<dbReference type="PANTHER" id="PTHR46630">
    <property type="entry name" value="TETRATRICOPEPTIDE REPEAT PROTEIN 29"/>
    <property type="match status" value="1"/>
</dbReference>
<feature type="transmembrane region" description="Helical" evidence="6">
    <location>
        <begin position="398"/>
        <end position="416"/>
    </location>
</feature>
<keyword evidence="6" id="KW-1133">Transmembrane helix</keyword>
<evidence type="ECO:0000256" key="1">
    <source>
        <dbReference type="ARBA" id="ARBA00004496"/>
    </source>
</evidence>
<dbReference type="PROSITE" id="PS50930">
    <property type="entry name" value="HTH_LYTTR"/>
    <property type="match status" value="1"/>
</dbReference>
<comment type="similarity">
    <text evidence="5">Belongs to the Rap family.</text>
</comment>
<evidence type="ECO:0000256" key="5">
    <source>
        <dbReference type="ARBA" id="ARBA00038253"/>
    </source>
</evidence>
<dbReference type="SUPFAM" id="SSF48452">
    <property type="entry name" value="TPR-like"/>
    <property type="match status" value="2"/>
</dbReference>
<evidence type="ECO:0000256" key="3">
    <source>
        <dbReference type="ARBA" id="ARBA00022737"/>
    </source>
</evidence>
<keyword evidence="6" id="KW-0472">Membrane</keyword>
<feature type="domain" description="HTH LytTR-type" evidence="7">
    <location>
        <begin position="459"/>
        <end position="540"/>
    </location>
</feature>
<dbReference type="GO" id="GO:0005737">
    <property type="term" value="C:cytoplasm"/>
    <property type="evidence" value="ECO:0007669"/>
    <property type="project" value="UniProtKB-SubCell"/>
</dbReference>
<dbReference type="Pfam" id="PF04397">
    <property type="entry name" value="LytTR"/>
    <property type="match status" value="1"/>
</dbReference>
<evidence type="ECO:0000256" key="6">
    <source>
        <dbReference type="SAM" id="Phobius"/>
    </source>
</evidence>
<dbReference type="Proteomes" id="UP000468581">
    <property type="component" value="Unassembled WGS sequence"/>
</dbReference>
<reference evidence="8 9" key="1">
    <citation type="submission" date="2020-01" db="EMBL/GenBank/DDBJ databases">
        <title>Leptobacterium flavescens.</title>
        <authorList>
            <person name="Wang G."/>
        </authorList>
    </citation>
    <scope>NUCLEOTIDE SEQUENCE [LARGE SCALE GENOMIC DNA]</scope>
    <source>
        <strain evidence="8 9">KCTC 22160</strain>
    </source>
</reference>
<organism evidence="8 9">
    <name type="scientific">Leptobacterium flavescens</name>
    <dbReference type="NCBI Taxonomy" id="472055"/>
    <lineage>
        <taxon>Bacteria</taxon>
        <taxon>Pseudomonadati</taxon>
        <taxon>Bacteroidota</taxon>
        <taxon>Flavobacteriia</taxon>
        <taxon>Flavobacteriales</taxon>
        <taxon>Flavobacteriaceae</taxon>
        <taxon>Leptobacterium</taxon>
    </lineage>
</organism>
<dbReference type="EMBL" id="JAABOO010000001">
    <property type="protein sequence ID" value="NER13085.1"/>
    <property type="molecule type" value="Genomic_DNA"/>
</dbReference>
<dbReference type="AlphaFoldDB" id="A0A6P0UIG1"/>
<evidence type="ECO:0000259" key="7">
    <source>
        <dbReference type="PROSITE" id="PS50930"/>
    </source>
</evidence>
<keyword evidence="4" id="KW-0802">TPR repeat</keyword>